<proteinExistence type="predicted"/>
<evidence type="ECO:0000259" key="10">
    <source>
        <dbReference type="PROSITE" id="PS50888"/>
    </source>
</evidence>
<keyword evidence="5" id="KW-0805">Transcription regulation</keyword>
<evidence type="ECO:0000256" key="1">
    <source>
        <dbReference type="ARBA" id="ARBA00004123"/>
    </source>
</evidence>
<keyword evidence="2" id="KW-0217">Developmental protein</keyword>
<accession>A0A8C3A3V9</accession>
<dbReference type="Proteomes" id="UP000694565">
    <property type="component" value="Unplaced"/>
</dbReference>
<feature type="compositionally biased region" description="Low complexity" evidence="9">
    <location>
        <begin position="205"/>
        <end position="222"/>
    </location>
</feature>
<dbReference type="GO" id="GO:0005634">
    <property type="term" value="C:nucleus"/>
    <property type="evidence" value="ECO:0007669"/>
    <property type="project" value="UniProtKB-SubCell"/>
</dbReference>
<dbReference type="GO" id="GO:0000978">
    <property type="term" value="F:RNA polymerase II cis-regulatory region sequence-specific DNA binding"/>
    <property type="evidence" value="ECO:0007669"/>
    <property type="project" value="TreeGrafter"/>
</dbReference>
<keyword evidence="6" id="KW-0238">DNA-binding</keyword>
<keyword evidence="12" id="KW-1185">Reference proteome</keyword>
<dbReference type="PANTHER" id="PTHR15402">
    <property type="entry name" value="TRANSCRIPTION FACTOR-LIKE 5 PROTEIN"/>
    <property type="match status" value="1"/>
</dbReference>
<dbReference type="AlphaFoldDB" id="A0A8C3A3V9"/>
<keyword evidence="3" id="KW-0221">Differentiation</keyword>
<evidence type="ECO:0000256" key="8">
    <source>
        <dbReference type="ARBA" id="ARBA00023242"/>
    </source>
</evidence>
<dbReference type="SMART" id="SM00353">
    <property type="entry name" value="HLH"/>
    <property type="match status" value="1"/>
</dbReference>
<evidence type="ECO:0000313" key="12">
    <source>
        <dbReference type="Proteomes" id="UP000694565"/>
    </source>
</evidence>
<feature type="region of interest" description="Disordered" evidence="9">
    <location>
        <begin position="190"/>
        <end position="242"/>
    </location>
</feature>
<evidence type="ECO:0000256" key="6">
    <source>
        <dbReference type="ARBA" id="ARBA00023125"/>
    </source>
</evidence>
<feature type="compositionally biased region" description="Basic residues" evidence="9">
    <location>
        <begin position="190"/>
        <end position="204"/>
    </location>
</feature>
<dbReference type="GO" id="GO:0030154">
    <property type="term" value="P:cell differentiation"/>
    <property type="evidence" value="ECO:0007669"/>
    <property type="project" value="UniProtKB-KW"/>
</dbReference>
<evidence type="ECO:0000256" key="2">
    <source>
        <dbReference type="ARBA" id="ARBA00022473"/>
    </source>
</evidence>
<dbReference type="PROSITE" id="PS50888">
    <property type="entry name" value="BHLH"/>
    <property type="match status" value="1"/>
</dbReference>
<dbReference type="GO" id="GO:0000981">
    <property type="term" value="F:DNA-binding transcription factor activity, RNA polymerase II-specific"/>
    <property type="evidence" value="ECO:0007669"/>
    <property type="project" value="TreeGrafter"/>
</dbReference>
<evidence type="ECO:0000256" key="5">
    <source>
        <dbReference type="ARBA" id="ARBA00023015"/>
    </source>
</evidence>
<evidence type="ECO:0000313" key="11">
    <source>
        <dbReference type="Ensembl" id="ENSCLMP00005036125.1"/>
    </source>
</evidence>
<name>A0A8C3A3V9_CYCLU</name>
<feature type="compositionally biased region" description="Basic residues" evidence="9">
    <location>
        <begin position="233"/>
        <end position="242"/>
    </location>
</feature>
<dbReference type="PANTHER" id="PTHR15402:SF2">
    <property type="entry name" value="TRANSCRIPTION FACTOR LIKE 5"/>
    <property type="match status" value="1"/>
</dbReference>
<dbReference type="GO" id="GO:0007283">
    <property type="term" value="P:spermatogenesis"/>
    <property type="evidence" value="ECO:0007669"/>
    <property type="project" value="UniProtKB-KW"/>
</dbReference>
<keyword evidence="7" id="KW-0804">Transcription</keyword>
<protein>
    <recommendedName>
        <fullName evidence="10">BHLH domain-containing protein</fullName>
    </recommendedName>
</protein>
<sequence length="332" mass="36990">IIKPRFRKPTDRAAQGACLTIDHGQILGPELGLMEMSEVEYTHLQHLIQVHMEAHAAPPDVPDGRSHPDSPVMPTQAIDLSTSTDEHYLVMPGEKTPASHGEVPGFVLARVRGQDSPTELRADCSTSSQMRSRSSARVCLEKRFNSLSADTPRPQDIQSAFFFSPVVCLLIQFYALLFFKDDDVATPAAFKKHGSTHGSRHRRSASAGPGSAGESGSSTSRRPQSHMSLIQRRERHNSKERERRKRIRLYCDELNMLVPFCESDTDKVTTLQWTTAFLGYIKKTYGDTFKEEFQTAFADGKGHFLKSGPSSGPDPIHREMDEILSIPLAVEQ</sequence>
<reference evidence="11" key="1">
    <citation type="submission" date="2025-08" db="UniProtKB">
        <authorList>
            <consortium name="Ensembl"/>
        </authorList>
    </citation>
    <scope>IDENTIFICATION</scope>
</reference>
<feature type="domain" description="BHLH" evidence="10">
    <location>
        <begin position="231"/>
        <end position="281"/>
    </location>
</feature>
<dbReference type="InterPro" id="IPR036638">
    <property type="entry name" value="HLH_DNA-bd_sf"/>
</dbReference>
<keyword evidence="8" id="KW-0539">Nucleus</keyword>
<dbReference type="InterPro" id="IPR011598">
    <property type="entry name" value="bHLH_dom"/>
</dbReference>
<evidence type="ECO:0000256" key="4">
    <source>
        <dbReference type="ARBA" id="ARBA00022871"/>
    </source>
</evidence>
<evidence type="ECO:0000256" key="9">
    <source>
        <dbReference type="SAM" id="MobiDB-lite"/>
    </source>
</evidence>
<dbReference type="GeneTree" id="ENSGT00390000002821"/>
<organism evidence="11 12">
    <name type="scientific">Cyclopterus lumpus</name>
    <name type="common">Lumpsucker</name>
    <dbReference type="NCBI Taxonomy" id="8103"/>
    <lineage>
        <taxon>Eukaryota</taxon>
        <taxon>Metazoa</taxon>
        <taxon>Chordata</taxon>
        <taxon>Craniata</taxon>
        <taxon>Vertebrata</taxon>
        <taxon>Euteleostomi</taxon>
        <taxon>Actinopterygii</taxon>
        <taxon>Neopterygii</taxon>
        <taxon>Teleostei</taxon>
        <taxon>Neoteleostei</taxon>
        <taxon>Acanthomorphata</taxon>
        <taxon>Eupercaria</taxon>
        <taxon>Perciformes</taxon>
        <taxon>Cottioidei</taxon>
        <taxon>Cottales</taxon>
        <taxon>Cyclopteridae</taxon>
        <taxon>Cyclopterus</taxon>
    </lineage>
</organism>
<keyword evidence="4" id="KW-0744">Spermatogenesis</keyword>
<evidence type="ECO:0000256" key="3">
    <source>
        <dbReference type="ARBA" id="ARBA00022782"/>
    </source>
</evidence>
<comment type="subcellular location">
    <subcellularLocation>
        <location evidence="1">Nucleus</location>
    </subcellularLocation>
</comment>
<reference evidence="11" key="2">
    <citation type="submission" date="2025-09" db="UniProtKB">
        <authorList>
            <consortium name="Ensembl"/>
        </authorList>
    </citation>
    <scope>IDENTIFICATION</scope>
</reference>
<dbReference type="Pfam" id="PF00010">
    <property type="entry name" value="HLH"/>
    <property type="match status" value="1"/>
</dbReference>
<dbReference type="FunFam" id="4.10.280.10:FF:000057">
    <property type="entry name" value="transcription factor-like 5 protein-like"/>
    <property type="match status" value="1"/>
</dbReference>
<dbReference type="Gene3D" id="4.10.280.10">
    <property type="entry name" value="Helix-loop-helix DNA-binding domain"/>
    <property type="match status" value="1"/>
</dbReference>
<evidence type="ECO:0000256" key="7">
    <source>
        <dbReference type="ARBA" id="ARBA00023163"/>
    </source>
</evidence>
<dbReference type="SUPFAM" id="SSF47459">
    <property type="entry name" value="HLH, helix-loop-helix DNA-binding domain"/>
    <property type="match status" value="1"/>
</dbReference>
<dbReference type="Ensembl" id="ENSCLMT00005037559.1">
    <property type="protein sequence ID" value="ENSCLMP00005036125.1"/>
    <property type="gene ID" value="ENSCLMG00005017254.1"/>
</dbReference>
<dbReference type="GO" id="GO:0046983">
    <property type="term" value="F:protein dimerization activity"/>
    <property type="evidence" value="ECO:0007669"/>
    <property type="project" value="InterPro"/>
</dbReference>
<dbReference type="InterPro" id="IPR039583">
    <property type="entry name" value="TCFL5/SOLH1/2"/>
</dbReference>